<reference evidence="3" key="1">
    <citation type="journal article" date="2016" name="Ticks Tick Borne Dis.">
        <title>De novo assembly and annotation of the salivary gland transcriptome of Rhipicephalus appendiculatus male and female ticks during blood feeding.</title>
        <authorList>
            <person name="de Castro M.H."/>
            <person name="de Klerk D."/>
            <person name="Pienaar R."/>
            <person name="Latif A.A."/>
            <person name="Rees D.J."/>
            <person name="Mans B.J."/>
        </authorList>
    </citation>
    <scope>NUCLEOTIDE SEQUENCE</scope>
    <source>
        <tissue evidence="3">Salivary glands</tissue>
    </source>
</reference>
<feature type="compositionally biased region" description="Basic and acidic residues" evidence="1">
    <location>
        <begin position="179"/>
        <end position="188"/>
    </location>
</feature>
<accession>A0A131ZCJ1</accession>
<feature type="region of interest" description="Disordered" evidence="1">
    <location>
        <begin position="112"/>
        <end position="215"/>
    </location>
</feature>
<evidence type="ECO:0000256" key="2">
    <source>
        <dbReference type="SAM" id="Phobius"/>
    </source>
</evidence>
<sequence>LASRATRACRRRRIKRRTLPSWTLGFPTMAEIYDDDDDTGELDDPYDDTDFEYESSDTPPQRRYLAGIGLAALVVFALAGVATYVMMGSTAAGKERARALQNVSQGTVATVTAATENRPHARRRAHEEVAKVTTTTTTAPTLETTSSTKTHAKPPTSTTTRDDVTSKPSVEAETAEDESVPHLREHNLPPRMKPPRTTEGTPEPEETTLSEAAEVQTPLMCTTGRMKTPPVLPEDGLCDYLIFTGVSISTRSSKKSANATVIERPAGNAATYKEFRKQAKEAKSTKYAVSLEGDFLVHGEKYVHMYPREIFVPFIDNNIKGFGMAYLNMDITTYLKHHQSRIEYTITRMDVVVKKLDKAAYSFFIIAALAPKREDRSTFANQLYDTVHEYPAVFVSHLTNAKAKPCRVLPSSFWKFEDTNNTYIASIKDALRMKRVINRHDVHHVVSLTAVVFSFTITKKTEKNIDGWTKLQCESCRMLSINDVCKGANFTIGTKGKKVGIHYDYRTADRTWRTYETEQSIYTKLQLAFSDTRAHGNTGTGVAMFDIDADEASKCGTAHRFRRLKHLKEVIIKLKKNNEEKNKQA</sequence>
<evidence type="ECO:0000313" key="3">
    <source>
        <dbReference type="EMBL" id="JAP88510.1"/>
    </source>
</evidence>
<keyword evidence="2" id="KW-1133">Transmembrane helix</keyword>
<feature type="compositionally biased region" description="Low complexity" evidence="1">
    <location>
        <begin position="131"/>
        <end position="149"/>
    </location>
</feature>
<feature type="non-terminal residue" evidence="3">
    <location>
        <position position="585"/>
    </location>
</feature>
<dbReference type="EMBL" id="GEDV01000047">
    <property type="protein sequence ID" value="JAP88510.1"/>
    <property type="molecule type" value="Transcribed_RNA"/>
</dbReference>
<protein>
    <submittedName>
        <fullName evidence="3">Uncharacterized protein</fullName>
    </submittedName>
</protein>
<keyword evidence="2" id="KW-0472">Membrane</keyword>
<proteinExistence type="predicted"/>
<evidence type="ECO:0000256" key="1">
    <source>
        <dbReference type="SAM" id="MobiDB-lite"/>
    </source>
</evidence>
<feature type="transmembrane region" description="Helical" evidence="2">
    <location>
        <begin position="64"/>
        <end position="86"/>
    </location>
</feature>
<organism evidence="3">
    <name type="scientific">Rhipicephalus appendiculatus</name>
    <name type="common">Brown ear tick</name>
    <dbReference type="NCBI Taxonomy" id="34631"/>
    <lineage>
        <taxon>Eukaryota</taxon>
        <taxon>Metazoa</taxon>
        <taxon>Ecdysozoa</taxon>
        <taxon>Arthropoda</taxon>
        <taxon>Chelicerata</taxon>
        <taxon>Arachnida</taxon>
        <taxon>Acari</taxon>
        <taxon>Parasitiformes</taxon>
        <taxon>Ixodida</taxon>
        <taxon>Ixodoidea</taxon>
        <taxon>Ixodidae</taxon>
        <taxon>Rhipicephalinae</taxon>
        <taxon>Rhipicephalus</taxon>
        <taxon>Rhipicephalus</taxon>
    </lineage>
</organism>
<keyword evidence="2" id="KW-0812">Transmembrane</keyword>
<name>A0A131ZCJ1_RHIAP</name>
<feature type="non-terminal residue" evidence="3">
    <location>
        <position position="1"/>
    </location>
</feature>
<dbReference type="AlphaFoldDB" id="A0A131ZCJ1"/>